<feature type="domain" description="DUF427" evidence="1">
    <location>
        <begin position="155"/>
        <end position="246"/>
    </location>
</feature>
<accession>A0A8K0PCS5</accession>
<dbReference type="InterPro" id="IPR038694">
    <property type="entry name" value="DUF427_sf"/>
</dbReference>
<dbReference type="AlphaFoldDB" id="A0A8K0PCS5"/>
<sequence length="265" mass="29821">MPPKLDLDIPSLARHIATKGPHKVLSTPRRIRLLLGGSYIADTTSAKFVWEHPYYPQYYLPQSAFGEKSVKKGQDVEVDGKKVATLWALESGEKKTEEVVAFEDGLEGKGKDVAGYVKVAFGAVDTWLEEDLPIAIHPKDPYKRIDILPSLRPITIRLSGAILAHTTTSYHLYETGLPVRYYMPLTAVDQSLLRPSATRTGCPYKGEAEYYSLVIEGKEYPDLVWYYSRPTVECAAIQGMVCFYNEKVEVEVDGKKEERETTPWS</sequence>
<dbReference type="PANTHER" id="PTHR34310">
    <property type="entry name" value="DUF427 DOMAIN PROTEIN (AFU_ORTHOLOGUE AFUA_3G02220)"/>
    <property type="match status" value="1"/>
</dbReference>
<evidence type="ECO:0000313" key="3">
    <source>
        <dbReference type="Proteomes" id="UP000809789"/>
    </source>
</evidence>
<protein>
    <recommendedName>
        <fullName evidence="1">DUF427 domain-containing protein</fullName>
    </recommendedName>
</protein>
<dbReference type="EMBL" id="JAESVG020000010">
    <property type="protein sequence ID" value="KAG8623852.1"/>
    <property type="molecule type" value="Genomic_DNA"/>
</dbReference>
<evidence type="ECO:0000259" key="1">
    <source>
        <dbReference type="Pfam" id="PF04248"/>
    </source>
</evidence>
<dbReference type="Pfam" id="PF04248">
    <property type="entry name" value="NTP_transf_9"/>
    <property type="match status" value="2"/>
</dbReference>
<dbReference type="Proteomes" id="UP000809789">
    <property type="component" value="Unassembled WGS sequence"/>
</dbReference>
<comment type="caution">
    <text evidence="2">The sequence shown here is derived from an EMBL/GenBank/DDBJ whole genome shotgun (WGS) entry which is preliminary data.</text>
</comment>
<keyword evidence="3" id="KW-1185">Reference proteome</keyword>
<evidence type="ECO:0000313" key="2">
    <source>
        <dbReference type="EMBL" id="KAG8623852.1"/>
    </source>
</evidence>
<organism evidence="2 3">
    <name type="scientific">Elsinoe batatas</name>
    <dbReference type="NCBI Taxonomy" id="2601811"/>
    <lineage>
        <taxon>Eukaryota</taxon>
        <taxon>Fungi</taxon>
        <taxon>Dikarya</taxon>
        <taxon>Ascomycota</taxon>
        <taxon>Pezizomycotina</taxon>
        <taxon>Dothideomycetes</taxon>
        <taxon>Dothideomycetidae</taxon>
        <taxon>Myriangiales</taxon>
        <taxon>Elsinoaceae</taxon>
        <taxon>Elsinoe</taxon>
    </lineage>
</organism>
<dbReference type="PANTHER" id="PTHR34310:SF9">
    <property type="entry name" value="BLR5716 PROTEIN"/>
    <property type="match status" value="1"/>
</dbReference>
<name>A0A8K0PCS5_9PEZI</name>
<dbReference type="Gene3D" id="2.170.150.40">
    <property type="entry name" value="Domain of unknown function (DUF427)"/>
    <property type="match status" value="2"/>
</dbReference>
<reference evidence="2" key="1">
    <citation type="submission" date="2021-07" db="EMBL/GenBank/DDBJ databases">
        <title>Elsinoe batatas strain:CRI-CJ2 Genome sequencing and assembly.</title>
        <authorList>
            <person name="Huang L."/>
        </authorList>
    </citation>
    <scope>NUCLEOTIDE SEQUENCE</scope>
    <source>
        <strain evidence="2">CRI-CJ2</strain>
    </source>
</reference>
<dbReference type="InterPro" id="IPR007361">
    <property type="entry name" value="DUF427"/>
</dbReference>
<feature type="domain" description="DUF427" evidence="1">
    <location>
        <begin position="32"/>
        <end position="117"/>
    </location>
</feature>
<proteinExistence type="predicted"/>
<gene>
    <name evidence="2" type="ORF">KVT40_008828</name>
</gene>